<protein>
    <recommendedName>
        <fullName evidence="3">Selenium-binding protein</fullName>
    </recommendedName>
</protein>
<evidence type="ECO:0000313" key="1">
    <source>
        <dbReference type="EMBL" id="RLP73227.1"/>
    </source>
</evidence>
<dbReference type="OrthoDB" id="8375at2"/>
<comment type="caution">
    <text evidence="1">The sequence shown here is derived from an EMBL/GenBank/DDBJ whole genome shotgun (WGS) entry which is preliminary data.</text>
</comment>
<sequence length="371" mass="42227">MAEIKGLEVLSYFDCPGGGQVYVKGDYCYIAHMDAPHGTTIVDISDPRNPRQVHHIAIPKGVHSHKVRVENDIMLVNWECPPPYILDENFQGGLAIYDVKDPANPKQIAFWKTAGTGVHRFDFDGRYAYITPEVEGYHLNIMMILDLEDPANPKEVGRWWMPGQWVAGGETPDEGYRMTWCHHVMRRGNRLYVAYWHAGMAILDIEDMSQPKLISRLRYNPPFTHPTHTALPLPFKLAGRDILLVADEDVRKTKPSPPPFMWLVDITEEEYPTILSTYQIEGLQDVNMPEFTGCHQPAEQVYGTEIPVAWFAYGLRVVDVKNPHAPKEVAYFVPDAPEGFDRPGTNDVFLTEAGLMYVLDRNRGMHILKRA</sequence>
<dbReference type="AlphaFoldDB" id="A0A3L6ZZ78"/>
<dbReference type="InterPro" id="IPR013211">
    <property type="entry name" value="LVIVD"/>
</dbReference>
<dbReference type="SUPFAM" id="SSF75011">
    <property type="entry name" value="3-carboxy-cis,cis-mucoante lactonizing enzyme"/>
    <property type="match status" value="1"/>
</dbReference>
<evidence type="ECO:0000313" key="2">
    <source>
        <dbReference type="Proteomes" id="UP000269692"/>
    </source>
</evidence>
<dbReference type="Pfam" id="PF08309">
    <property type="entry name" value="LVIVD"/>
    <property type="match status" value="2"/>
</dbReference>
<accession>A0A3L6ZZ78</accession>
<dbReference type="EMBL" id="RCTF01000023">
    <property type="protein sequence ID" value="RLP73227.1"/>
    <property type="molecule type" value="Genomic_DNA"/>
</dbReference>
<proteinExistence type="predicted"/>
<dbReference type="RefSeq" id="WP_121625226.1">
    <property type="nucleotide sequence ID" value="NZ_JACIIW010000002.1"/>
</dbReference>
<gene>
    <name evidence="1" type="ORF">D9R14_20505</name>
</gene>
<dbReference type="Proteomes" id="UP000269692">
    <property type="component" value="Unassembled WGS sequence"/>
</dbReference>
<reference evidence="1 2" key="1">
    <citation type="submission" date="2018-10" db="EMBL/GenBank/DDBJ databases">
        <title>Xanthobacter tagetidis genome sequencing and assembly.</title>
        <authorList>
            <person name="Maclea K.S."/>
            <person name="Goen A.E."/>
            <person name="Fatima S.A."/>
        </authorList>
    </citation>
    <scope>NUCLEOTIDE SEQUENCE [LARGE SCALE GENOMIC DNA]</scope>
    <source>
        <strain evidence="1 2">ATCC 700314</strain>
    </source>
</reference>
<organism evidence="1 2">
    <name type="scientific">Xanthobacter tagetidis</name>
    <dbReference type="NCBI Taxonomy" id="60216"/>
    <lineage>
        <taxon>Bacteria</taxon>
        <taxon>Pseudomonadati</taxon>
        <taxon>Pseudomonadota</taxon>
        <taxon>Alphaproteobacteria</taxon>
        <taxon>Hyphomicrobiales</taxon>
        <taxon>Xanthobacteraceae</taxon>
        <taxon>Xanthobacter</taxon>
    </lineage>
</organism>
<evidence type="ECO:0008006" key="3">
    <source>
        <dbReference type="Google" id="ProtNLM"/>
    </source>
</evidence>
<name>A0A3L6ZZ78_9HYPH</name>
<keyword evidence="2" id="KW-1185">Reference proteome</keyword>